<dbReference type="Proteomes" id="UP000799439">
    <property type="component" value="Unassembled WGS sequence"/>
</dbReference>
<evidence type="ECO:0000256" key="3">
    <source>
        <dbReference type="ARBA" id="ARBA00022833"/>
    </source>
</evidence>
<evidence type="ECO:0000259" key="5">
    <source>
        <dbReference type="SMART" id="SM00249"/>
    </source>
</evidence>
<dbReference type="InterPro" id="IPR011011">
    <property type="entry name" value="Znf_FYVE_PHD"/>
</dbReference>
<dbReference type="InterPro" id="IPR013083">
    <property type="entry name" value="Znf_RING/FYVE/PHD"/>
</dbReference>
<organism evidence="6 7">
    <name type="scientific">Myriangium duriaei CBS 260.36</name>
    <dbReference type="NCBI Taxonomy" id="1168546"/>
    <lineage>
        <taxon>Eukaryota</taxon>
        <taxon>Fungi</taxon>
        <taxon>Dikarya</taxon>
        <taxon>Ascomycota</taxon>
        <taxon>Pezizomycotina</taxon>
        <taxon>Dothideomycetes</taxon>
        <taxon>Dothideomycetidae</taxon>
        <taxon>Myriangiales</taxon>
        <taxon>Myriangiaceae</taxon>
        <taxon>Myriangium</taxon>
    </lineage>
</organism>
<feature type="region of interest" description="Disordered" evidence="4">
    <location>
        <begin position="1"/>
        <end position="93"/>
    </location>
</feature>
<dbReference type="InterPro" id="IPR053051">
    <property type="entry name" value="HDAC_complex_subunit"/>
</dbReference>
<keyword evidence="3" id="KW-0862">Zinc</keyword>
<evidence type="ECO:0000256" key="2">
    <source>
        <dbReference type="ARBA" id="ARBA00022771"/>
    </source>
</evidence>
<dbReference type="InterPro" id="IPR019786">
    <property type="entry name" value="Zinc_finger_PHD-type_CS"/>
</dbReference>
<feature type="region of interest" description="Disordered" evidence="4">
    <location>
        <begin position="188"/>
        <end position="328"/>
    </location>
</feature>
<feature type="compositionally biased region" description="Basic and acidic residues" evidence="4">
    <location>
        <begin position="209"/>
        <end position="240"/>
    </location>
</feature>
<dbReference type="PROSITE" id="PS01359">
    <property type="entry name" value="ZF_PHD_1"/>
    <property type="match status" value="1"/>
</dbReference>
<keyword evidence="7" id="KW-1185">Reference proteome</keyword>
<dbReference type="Gene3D" id="3.30.40.10">
    <property type="entry name" value="Zinc/RING finger domain, C3HC4 (zinc finger)"/>
    <property type="match status" value="1"/>
</dbReference>
<proteinExistence type="predicted"/>
<dbReference type="SMART" id="SM00249">
    <property type="entry name" value="PHD"/>
    <property type="match status" value="1"/>
</dbReference>
<dbReference type="AlphaFoldDB" id="A0A9P4J9M6"/>
<feature type="compositionally biased region" description="Low complexity" evidence="4">
    <location>
        <begin position="14"/>
        <end position="32"/>
    </location>
</feature>
<feature type="compositionally biased region" description="Acidic residues" evidence="4">
    <location>
        <begin position="58"/>
        <end position="67"/>
    </location>
</feature>
<feature type="domain" description="Zinc finger PHD-type" evidence="5">
    <location>
        <begin position="72"/>
        <end position="133"/>
    </location>
</feature>
<name>A0A9P4J9M6_9PEZI</name>
<gene>
    <name evidence="6" type="ORF">K461DRAFT_105285</name>
</gene>
<feature type="compositionally biased region" description="Basic residues" evidence="4">
    <location>
        <begin position="314"/>
        <end position="328"/>
    </location>
</feature>
<protein>
    <recommendedName>
        <fullName evidence="5">Zinc finger PHD-type domain-containing protein</fullName>
    </recommendedName>
</protein>
<dbReference type="SUPFAM" id="SSF57903">
    <property type="entry name" value="FYVE/PHD zinc finger"/>
    <property type="match status" value="1"/>
</dbReference>
<dbReference type="GO" id="GO:0061188">
    <property type="term" value="P:negative regulation of rDNA heterochromatin formation"/>
    <property type="evidence" value="ECO:0007669"/>
    <property type="project" value="TreeGrafter"/>
</dbReference>
<dbReference type="PANTHER" id="PTHR47793:SF1">
    <property type="entry name" value="HISTONE DEACETYLASE COMPLEX SUBUNIT CTI6"/>
    <property type="match status" value="1"/>
</dbReference>
<evidence type="ECO:0000256" key="4">
    <source>
        <dbReference type="SAM" id="MobiDB-lite"/>
    </source>
</evidence>
<keyword evidence="1" id="KW-0479">Metal-binding</keyword>
<accession>A0A9P4J9M6</accession>
<evidence type="ECO:0000313" key="7">
    <source>
        <dbReference type="Proteomes" id="UP000799439"/>
    </source>
</evidence>
<dbReference type="GO" id="GO:0008270">
    <property type="term" value="F:zinc ion binding"/>
    <property type="evidence" value="ECO:0007669"/>
    <property type="project" value="UniProtKB-KW"/>
</dbReference>
<dbReference type="GO" id="GO:0070210">
    <property type="term" value="C:Rpd3L-Expanded complex"/>
    <property type="evidence" value="ECO:0007669"/>
    <property type="project" value="TreeGrafter"/>
</dbReference>
<dbReference type="GO" id="GO:0033698">
    <property type="term" value="C:Rpd3L complex"/>
    <property type="evidence" value="ECO:0007669"/>
    <property type="project" value="TreeGrafter"/>
</dbReference>
<evidence type="ECO:0000256" key="1">
    <source>
        <dbReference type="ARBA" id="ARBA00022723"/>
    </source>
</evidence>
<dbReference type="GO" id="GO:0061186">
    <property type="term" value="P:negative regulation of silent mating-type cassette heterochromatin formation"/>
    <property type="evidence" value="ECO:0007669"/>
    <property type="project" value="TreeGrafter"/>
</dbReference>
<reference evidence="6" key="1">
    <citation type="journal article" date="2020" name="Stud. Mycol.">
        <title>101 Dothideomycetes genomes: a test case for predicting lifestyles and emergence of pathogens.</title>
        <authorList>
            <person name="Haridas S."/>
            <person name="Albert R."/>
            <person name="Binder M."/>
            <person name="Bloem J."/>
            <person name="Labutti K."/>
            <person name="Salamov A."/>
            <person name="Andreopoulos B."/>
            <person name="Baker S."/>
            <person name="Barry K."/>
            <person name="Bills G."/>
            <person name="Bluhm B."/>
            <person name="Cannon C."/>
            <person name="Castanera R."/>
            <person name="Culley D."/>
            <person name="Daum C."/>
            <person name="Ezra D."/>
            <person name="Gonzalez J."/>
            <person name="Henrissat B."/>
            <person name="Kuo A."/>
            <person name="Liang C."/>
            <person name="Lipzen A."/>
            <person name="Lutzoni F."/>
            <person name="Magnuson J."/>
            <person name="Mondo S."/>
            <person name="Nolan M."/>
            <person name="Ohm R."/>
            <person name="Pangilinan J."/>
            <person name="Park H.-J."/>
            <person name="Ramirez L."/>
            <person name="Alfaro M."/>
            <person name="Sun H."/>
            <person name="Tritt A."/>
            <person name="Yoshinaga Y."/>
            <person name="Zwiers L.-H."/>
            <person name="Turgeon B."/>
            <person name="Goodwin S."/>
            <person name="Spatafora J."/>
            <person name="Crous P."/>
            <person name="Grigoriev I."/>
        </authorList>
    </citation>
    <scope>NUCLEOTIDE SEQUENCE</scope>
    <source>
        <strain evidence="6">CBS 260.36</strain>
    </source>
</reference>
<dbReference type="PANTHER" id="PTHR47793">
    <property type="entry name" value="HISTONE DEACETYLASE COMPLEX SUBUNIT CTI6"/>
    <property type="match status" value="1"/>
</dbReference>
<feature type="compositionally biased region" description="Basic and acidic residues" evidence="4">
    <location>
        <begin position="291"/>
        <end position="312"/>
    </location>
</feature>
<dbReference type="Pfam" id="PF00628">
    <property type="entry name" value="PHD"/>
    <property type="match status" value="1"/>
</dbReference>
<sequence length="328" mass="37040">MPSPTRRSTRSVLPSTSKPTHASSSSSSTSSSRPERTTRAHRTSSSPPHPQMEKVIDDISENEEENGNETTRCICGSQDYPGPPSTDENQSFSEDSGSFFIQCDKCNVWQHGGCVGIMAEEHSPDNYSCEQCEKRLHQLHTDQKGQRYSLYLPVTRRTAANTRKVSMTRDNDAKLKKEREILARLGADLAGPKRRSTMNSRQNYDEEEMMRKAIEESKGDLDTGSRKTKRLRDENEDIKPHIKRQRTGSDSIEAASTLHTGSVEADSDDDAPQTTTKSAMKRARAAAAENQRQKEMRERERARDQQREEAAGRRQARAGRRRGDGRRR</sequence>
<dbReference type="InterPro" id="IPR001965">
    <property type="entry name" value="Znf_PHD"/>
</dbReference>
<comment type="caution">
    <text evidence="6">The sequence shown here is derived from an EMBL/GenBank/DDBJ whole genome shotgun (WGS) entry which is preliminary data.</text>
</comment>
<evidence type="ECO:0000313" key="6">
    <source>
        <dbReference type="EMBL" id="KAF2154968.1"/>
    </source>
</evidence>
<keyword evidence="2" id="KW-0863">Zinc-finger</keyword>
<dbReference type="EMBL" id="ML996083">
    <property type="protein sequence ID" value="KAF2154968.1"/>
    <property type="molecule type" value="Genomic_DNA"/>
</dbReference>
<dbReference type="OrthoDB" id="418595at2759"/>
<dbReference type="InterPro" id="IPR019787">
    <property type="entry name" value="Znf_PHD-finger"/>
</dbReference>